<dbReference type="InterPro" id="IPR000061">
    <property type="entry name" value="Surp"/>
</dbReference>
<dbReference type="EMBL" id="GDIQ01046411">
    <property type="protein sequence ID" value="JAN48326.1"/>
    <property type="molecule type" value="Transcribed_RNA"/>
</dbReference>
<dbReference type="SMART" id="SM00360">
    <property type="entry name" value="RRM"/>
    <property type="match status" value="1"/>
</dbReference>
<dbReference type="Pfam" id="PF01805">
    <property type="entry name" value="Surp"/>
    <property type="match status" value="1"/>
</dbReference>
<dbReference type="SUPFAM" id="SSF54928">
    <property type="entry name" value="RNA-binding domain, RBD"/>
    <property type="match status" value="1"/>
</dbReference>
<proteinExistence type="predicted"/>
<dbReference type="PROSITE" id="PS50128">
    <property type="entry name" value="SURP"/>
    <property type="match status" value="1"/>
</dbReference>
<dbReference type="InterPro" id="IPR035009">
    <property type="entry name" value="SR140_RRM"/>
</dbReference>
<feature type="compositionally biased region" description="Basic and acidic residues" evidence="1">
    <location>
        <begin position="85"/>
        <end position="101"/>
    </location>
</feature>
<dbReference type="Pfam" id="PF00076">
    <property type="entry name" value="RRM_1"/>
    <property type="match status" value="1"/>
</dbReference>
<dbReference type="GO" id="GO:0003723">
    <property type="term" value="F:RNA binding"/>
    <property type="evidence" value="ECO:0007669"/>
    <property type="project" value="UniProtKB-UniRule"/>
</dbReference>
<evidence type="ECO:0000256" key="1">
    <source>
        <dbReference type="SAM" id="MobiDB-lite"/>
    </source>
</evidence>
<feature type="compositionally biased region" description="Basic residues" evidence="1">
    <location>
        <begin position="932"/>
        <end position="944"/>
    </location>
</feature>
<dbReference type="PANTHER" id="PTHR23140:SF0">
    <property type="entry name" value="U2 SNRNP-ASSOCIATED SURP MOTIF-CONTAINING PROTEIN"/>
    <property type="match status" value="1"/>
</dbReference>
<dbReference type="InterPro" id="IPR035979">
    <property type="entry name" value="RBD_domain_sf"/>
</dbReference>
<dbReference type="CDD" id="cd21370">
    <property type="entry name" value="cwf21_SR140"/>
    <property type="match status" value="1"/>
</dbReference>
<name>A0A0P5FLB4_9CRUS</name>
<dbReference type="SMART" id="SM01115">
    <property type="entry name" value="cwf21"/>
    <property type="match status" value="1"/>
</dbReference>
<dbReference type="SMART" id="SM00582">
    <property type="entry name" value="RPR"/>
    <property type="match status" value="1"/>
</dbReference>
<feature type="compositionally biased region" description="Basic residues" evidence="1">
    <location>
        <begin position="870"/>
        <end position="892"/>
    </location>
</feature>
<dbReference type="Gene3D" id="6.10.140.420">
    <property type="match status" value="1"/>
</dbReference>
<dbReference type="Gene3D" id="1.10.10.790">
    <property type="entry name" value="Surp module"/>
    <property type="match status" value="1"/>
</dbReference>
<dbReference type="FunFam" id="3.30.70.330:FF:000177">
    <property type="entry name" value="U2 snRNP-associated SURP motif-containing protein-like isoform X2"/>
    <property type="match status" value="1"/>
</dbReference>
<dbReference type="PROSITE" id="PS50102">
    <property type="entry name" value="RRM"/>
    <property type="match status" value="1"/>
</dbReference>
<dbReference type="InterPro" id="IPR051485">
    <property type="entry name" value="SR-CTD_assoc_factor"/>
</dbReference>
<dbReference type="Pfam" id="PF08312">
    <property type="entry name" value="cwf21"/>
    <property type="match status" value="1"/>
</dbReference>
<evidence type="ECO:0000313" key="2">
    <source>
        <dbReference type="EMBL" id="JAN48326.1"/>
    </source>
</evidence>
<dbReference type="InterPro" id="IPR013170">
    <property type="entry name" value="mRNA_splic_Cwf21_dom"/>
</dbReference>
<reference evidence="2" key="1">
    <citation type="submission" date="2015-10" db="EMBL/GenBank/DDBJ databases">
        <title>EvidentialGene: Evidence-directed Construction of Complete mRNA Transcriptomes without Genomes.</title>
        <authorList>
            <person name="Gilbert D.G."/>
        </authorList>
    </citation>
    <scope>NUCLEOTIDE SEQUENCE</scope>
</reference>
<dbReference type="Gene3D" id="1.25.40.90">
    <property type="match status" value="1"/>
</dbReference>
<feature type="region of interest" description="Disordered" evidence="1">
    <location>
        <begin position="659"/>
        <end position="779"/>
    </location>
</feature>
<dbReference type="InterPro" id="IPR047488">
    <property type="entry name" value="SR140_cwf21"/>
</dbReference>
<organism evidence="2">
    <name type="scientific">Daphnia magna</name>
    <dbReference type="NCBI Taxonomy" id="35525"/>
    <lineage>
        <taxon>Eukaryota</taxon>
        <taxon>Metazoa</taxon>
        <taxon>Ecdysozoa</taxon>
        <taxon>Arthropoda</taxon>
        <taxon>Crustacea</taxon>
        <taxon>Branchiopoda</taxon>
        <taxon>Diplostraca</taxon>
        <taxon>Cladocera</taxon>
        <taxon>Anomopoda</taxon>
        <taxon>Daphniidae</taxon>
        <taxon>Daphnia</taxon>
    </lineage>
</organism>
<dbReference type="CDD" id="cd12223">
    <property type="entry name" value="RRM_SR140"/>
    <property type="match status" value="1"/>
</dbReference>
<dbReference type="InterPro" id="IPR006569">
    <property type="entry name" value="CID_dom"/>
</dbReference>
<dbReference type="GO" id="GO:0006396">
    <property type="term" value="P:RNA processing"/>
    <property type="evidence" value="ECO:0007669"/>
    <property type="project" value="InterPro"/>
</dbReference>
<feature type="compositionally biased region" description="Basic residues" evidence="1">
    <location>
        <begin position="901"/>
        <end position="910"/>
    </location>
</feature>
<dbReference type="OrthoDB" id="377209at2759"/>
<dbReference type="Gene3D" id="3.30.70.330">
    <property type="match status" value="1"/>
</dbReference>
<dbReference type="SMART" id="SM00648">
    <property type="entry name" value="SWAP"/>
    <property type="match status" value="1"/>
</dbReference>
<feature type="region of interest" description="Disordered" evidence="1">
    <location>
        <begin position="812"/>
        <end position="944"/>
    </location>
</feature>
<protein>
    <submittedName>
        <fullName evidence="2">U2 snRNP-associated SURP motif-containing protein</fullName>
    </submittedName>
</protein>
<feature type="region of interest" description="Disordered" evidence="1">
    <location>
        <begin position="75"/>
        <end position="101"/>
    </location>
</feature>
<dbReference type="PANTHER" id="PTHR23140">
    <property type="entry name" value="RNA PROCESSING PROTEIN LD23810P"/>
    <property type="match status" value="1"/>
</dbReference>
<dbReference type="GO" id="GO:0005634">
    <property type="term" value="C:nucleus"/>
    <property type="evidence" value="ECO:0007669"/>
    <property type="project" value="TreeGrafter"/>
</dbReference>
<feature type="compositionally biased region" description="Basic and acidic residues" evidence="1">
    <location>
        <begin position="813"/>
        <end position="869"/>
    </location>
</feature>
<dbReference type="InterPro" id="IPR008942">
    <property type="entry name" value="ENTH_VHS"/>
</dbReference>
<dbReference type="AlphaFoldDB" id="A0A0P5FLB4"/>
<dbReference type="Pfam" id="PF04818">
    <property type="entry name" value="CID"/>
    <property type="match status" value="1"/>
</dbReference>
<sequence length="944" mass="107594">MAKRGLSRKELEEIKKREEIEAAAEVFEEFVATFQEDASKVSKVWVKAGTYDAGQRKEDAKDKGKLYKPTSKLASLAESFSTRPKPNDTKDIKESKDKSLLKKEKKKSNLEMFKEELRVIQEEREERHRVKAHLKPSRFEPVSAHSPSTSKSSLAHGLILPEEKTGSFDVGDPNTTNIYLGNINPKMTEQQLMDIFGKYGPLASVKIMWPRTEEEKARNRNCGFVAFMCRKDAERAMKKLNGKDILSFEMKLGWGKALPIPSRPIYIPPALLEKTLPPPPTGLPFNAIPAPQDIDQIPPPGTPYPTHGEALENFNKIISRAVVKVVIPTDRNLLCLIHRMIESVVREGPMLEAMMMNKEIDNPQFRFLFENRSPAHIYYRWKLFSILQGEAGNKWSMEDFRMFKGGSIWKPPSINPFSEGMPDELFSSDEEDDESRRRSLSKSQKKRLELMLRKLTPEKTKVAEAMIFCIEHAEAYEEIIDFITESLNSVKTSIPKKLGRFFLVSDVLYNSSAKAVNASNFRSGFQSHMVEIVKYMHQAYEATESRLKAEAFRQRVMLCFRAWEEWNVYPADFLIHLQNVFLGLVSADQDVSQRSSGHAEDVDGIPLEDAEAIDGAPLSDSEDLDGVPLDGAALLRSAVKLQTSSPARTFTVTKSSKYDADFDGVPMSEELDGVPMRSSSSPVVRRDRRRETKSSKWETPAPVVATSKWDNLDPETEPNESSKKKSKAKHDEDIFADVASTKQKGAISDEDLDGAPLDSSPEATRHSSGSRNEDQRGKLRELELKVIRYQDELEAGIHNQITGMSISEQVQQYREHLLRKSKRDRSQETGDSREHEYRERRTSHGAEKSDRSGRQGIERERYKEKDRRRSISRSRSRSRSPRKSSRSKRTRSSRSPSPSHSLRRTPRRSRSKSDDSSKRSRRSRSRSSSPRRTPKSQKKSKNFK</sequence>
<dbReference type="PROSITE" id="PS51391">
    <property type="entry name" value="CID"/>
    <property type="match status" value="1"/>
</dbReference>
<accession>A0A0P5FLB4</accession>
<dbReference type="SUPFAM" id="SSF109905">
    <property type="entry name" value="Surp module (SWAP domain)"/>
    <property type="match status" value="1"/>
</dbReference>
<dbReference type="InterPro" id="IPR035967">
    <property type="entry name" value="SWAP/Surp_sf"/>
</dbReference>
<dbReference type="InterPro" id="IPR012677">
    <property type="entry name" value="Nucleotide-bd_a/b_plait_sf"/>
</dbReference>
<dbReference type="InterPro" id="IPR000504">
    <property type="entry name" value="RRM_dom"/>
</dbReference>
<feature type="region of interest" description="Disordered" evidence="1">
    <location>
        <begin position="420"/>
        <end position="442"/>
    </location>
</feature>